<dbReference type="Proteomes" id="UP001500767">
    <property type="component" value="Unassembled WGS sequence"/>
</dbReference>
<dbReference type="EMBL" id="BAAAYR010000006">
    <property type="protein sequence ID" value="GAA3578495.1"/>
    <property type="molecule type" value="Genomic_DNA"/>
</dbReference>
<dbReference type="Gene3D" id="3.40.50.150">
    <property type="entry name" value="Vaccinia Virus protein VP39"/>
    <property type="match status" value="1"/>
</dbReference>
<dbReference type="GO" id="GO:0032259">
    <property type="term" value="P:methylation"/>
    <property type="evidence" value="ECO:0007669"/>
    <property type="project" value="UniProtKB-KW"/>
</dbReference>
<name>A0ABP6Y793_9ACTN</name>
<keyword evidence="3" id="KW-1185">Reference proteome</keyword>
<gene>
    <name evidence="2" type="ORF">GCM10022197_39910</name>
</gene>
<dbReference type="PANTHER" id="PTHR43167:SF1">
    <property type="entry name" value="PUTATIVE (AFU_ORTHOLOGUE AFUA_6G01830)-RELATED"/>
    <property type="match status" value="1"/>
</dbReference>
<keyword evidence="2" id="KW-0808">Transferase</keyword>
<dbReference type="InterPro" id="IPR029063">
    <property type="entry name" value="SAM-dependent_MTases_sf"/>
</dbReference>
<dbReference type="GO" id="GO:0008168">
    <property type="term" value="F:methyltransferase activity"/>
    <property type="evidence" value="ECO:0007669"/>
    <property type="project" value="UniProtKB-KW"/>
</dbReference>
<accession>A0ABP6Y793</accession>
<sequence length="204" mass="21948">MVDAVSTEQTARDHTAGMSAPPELPELVLRALRMSLQRGYVQASRTETGRLLATLAATRTGTIAECGTGCGVGAAWLRSGAPKATRVVTAEVDPGLAHGVMDMFADDDIDVIHADWRTLAAHAPFSLIFMDAASARDWPREEVTALLDEGGMLVLDDFVPCASWPPLRGGRVDDLRVAWLSDDRFTSVDVMVAEDTSVLIAVRR</sequence>
<dbReference type="SUPFAM" id="SSF53335">
    <property type="entry name" value="S-adenosyl-L-methionine-dependent methyltransferases"/>
    <property type="match status" value="1"/>
</dbReference>
<feature type="region of interest" description="Disordered" evidence="1">
    <location>
        <begin position="1"/>
        <end position="21"/>
    </location>
</feature>
<evidence type="ECO:0000313" key="3">
    <source>
        <dbReference type="Proteomes" id="UP001500767"/>
    </source>
</evidence>
<proteinExistence type="predicted"/>
<protein>
    <submittedName>
        <fullName evidence="2">Class I SAM-dependent methyltransferase</fullName>
    </submittedName>
</protein>
<dbReference type="Pfam" id="PF01135">
    <property type="entry name" value="PCMT"/>
    <property type="match status" value="1"/>
</dbReference>
<keyword evidence="2" id="KW-0489">Methyltransferase</keyword>
<dbReference type="PANTHER" id="PTHR43167">
    <property type="entry name" value="PUTATIVE (AFU_ORTHOLOGUE AFUA_6G01830)-RELATED"/>
    <property type="match status" value="1"/>
</dbReference>
<organism evidence="2 3">
    <name type="scientific">Microlunatus spumicola</name>
    <dbReference type="NCBI Taxonomy" id="81499"/>
    <lineage>
        <taxon>Bacteria</taxon>
        <taxon>Bacillati</taxon>
        <taxon>Actinomycetota</taxon>
        <taxon>Actinomycetes</taxon>
        <taxon>Propionibacteriales</taxon>
        <taxon>Propionibacteriaceae</taxon>
        <taxon>Microlunatus</taxon>
    </lineage>
</organism>
<evidence type="ECO:0000313" key="2">
    <source>
        <dbReference type="EMBL" id="GAA3578495.1"/>
    </source>
</evidence>
<evidence type="ECO:0000256" key="1">
    <source>
        <dbReference type="SAM" id="MobiDB-lite"/>
    </source>
</evidence>
<dbReference type="CDD" id="cd02440">
    <property type="entry name" value="AdoMet_MTases"/>
    <property type="match status" value="1"/>
</dbReference>
<reference evidence="3" key="1">
    <citation type="journal article" date="2019" name="Int. J. Syst. Evol. Microbiol.">
        <title>The Global Catalogue of Microorganisms (GCM) 10K type strain sequencing project: providing services to taxonomists for standard genome sequencing and annotation.</title>
        <authorList>
            <consortium name="The Broad Institute Genomics Platform"/>
            <consortium name="The Broad Institute Genome Sequencing Center for Infectious Disease"/>
            <person name="Wu L."/>
            <person name="Ma J."/>
        </authorList>
    </citation>
    <scope>NUCLEOTIDE SEQUENCE [LARGE SCALE GENOMIC DNA]</scope>
    <source>
        <strain evidence="3">JCM 16540</strain>
    </source>
</reference>
<comment type="caution">
    <text evidence="2">The sequence shown here is derived from an EMBL/GenBank/DDBJ whole genome shotgun (WGS) entry which is preliminary data.</text>
</comment>